<evidence type="ECO:0000313" key="2">
    <source>
        <dbReference type="Proteomes" id="UP000241480"/>
    </source>
</evidence>
<dbReference type="Proteomes" id="UP000241480">
    <property type="component" value="Segment"/>
</dbReference>
<sequence>MNKFRLKCHGGRWWVQEKFFGFLWLTIWNSSLTKESAMAKIAEHVQEKEDECIYYPTREEIISAVSAKMLRPGPPPAPPSKP</sequence>
<gene>
    <name evidence="1" type="ORF">Ro1_00067</name>
</gene>
<evidence type="ECO:0000313" key="1">
    <source>
        <dbReference type="EMBL" id="AUE23293.1"/>
    </source>
</evidence>
<protein>
    <submittedName>
        <fullName evidence="1">Uncharacterized protein</fullName>
    </submittedName>
</protein>
<organism evidence="1 2">
    <name type="scientific">Raoultella phage Ro1</name>
    <dbReference type="NCBI Taxonomy" id="2053702"/>
    <lineage>
        <taxon>Viruses</taxon>
        <taxon>Duplodnaviria</taxon>
        <taxon>Heunggongvirae</taxon>
        <taxon>Uroviricota</taxon>
        <taxon>Caudoviricetes</taxon>
        <taxon>Vequintavirinae</taxon>
        <taxon>Mydovirus</taxon>
        <taxon>Mydovirus Ro1</taxon>
    </lineage>
</organism>
<keyword evidence="2" id="KW-1185">Reference proteome</keyword>
<name>A0A2H4YGN9_9CAUD</name>
<dbReference type="EMBL" id="MG250486">
    <property type="protein sequence ID" value="AUE23293.1"/>
    <property type="molecule type" value="Genomic_DNA"/>
</dbReference>
<proteinExistence type="predicted"/>
<reference evidence="1 2" key="1">
    <citation type="submission" date="2017-10" db="EMBL/GenBank/DDBJ databases">
        <title>Antibacterial composition for extension of chilled fish shelf life and decreasing of risk of food-borne infections, bacteriophage strains for its preparation.</title>
        <authorList>
            <person name="Zulkarneev E.R."/>
            <person name="Aleshkin A.V."/>
            <person name="Rubalsky O.V."/>
            <person name="Kiseleva I.A."/>
            <person name="Rubalskii E.O."/>
            <person name="Lebedev S.N."/>
        </authorList>
    </citation>
    <scope>NUCLEOTIDE SEQUENCE [LARGE SCALE GENOMIC DNA]</scope>
</reference>
<accession>A0A2H4YGN9</accession>